<gene>
    <name evidence="8" type="ORF">QBC35DRAFT_427145</name>
</gene>
<dbReference type="Proteomes" id="UP001302126">
    <property type="component" value="Unassembled WGS sequence"/>
</dbReference>
<feature type="compositionally biased region" description="Low complexity" evidence="6">
    <location>
        <begin position="156"/>
        <end position="167"/>
    </location>
</feature>
<keyword evidence="9" id="KW-1185">Reference proteome</keyword>
<keyword evidence="4 7" id="KW-1133">Transmembrane helix</keyword>
<comment type="subcellular location">
    <subcellularLocation>
        <location evidence="1">Endomembrane system</location>
        <topology evidence="1">Multi-pass membrane protein</topology>
    </subcellularLocation>
</comment>
<keyword evidence="3 7" id="KW-0812">Transmembrane</keyword>
<feature type="transmembrane region" description="Helical" evidence="7">
    <location>
        <begin position="285"/>
        <end position="310"/>
    </location>
</feature>
<evidence type="ECO:0000313" key="9">
    <source>
        <dbReference type="Proteomes" id="UP001302126"/>
    </source>
</evidence>
<evidence type="ECO:0000256" key="6">
    <source>
        <dbReference type="SAM" id="MobiDB-lite"/>
    </source>
</evidence>
<dbReference type="InterPro" id="IPR008217">
    <property type="entry name" value="Ccc1_fam"/>
</dbReference>
<feature type="region of interest" description="Disordered" evidence="6">
    <location>
        <begin position="156"/>
        <end position="176"/>
    </location>
</feature>
<sequence>MASPSLSRKLTGIIRGGSSTTSRQNLPVYETIPIEPPALHRKEYTSIKRLSDDSVDNPSSSSASTTVTYTEDTTTTIQSRFPTTWPFSSPRISLTGFLSNFTLGFADGLTVPFALTAGLSSLGNTRTVIYAGMAEICAGSISMGIGGYLAARPSSSVSSSAPSSPRPSTEDSEATAADEKELDELLSCCDRCKQNKPVRGAEGVTESPIVAGLSVSLGYLLGGILPLFPYFFVGSTDNVYVGLGWSFAVCVIALFVFGFGKDFVVSSGSGGHNGRNDKRRRVKKAVWEGLQMVALGSIAAIAAVLCVKVFDGLV</sequence>
<accession>A0AAN7ALA3</accession>
<dbReference type="GO" id="GO:0012505">
    <property type="term" value="C:endomembrane system"/>
    <property type="evidence" value="ECO:0007669"/>
    <property type="project" value="UniProtKB-SubCell"/>
</dbReference>
<evidence type="ECO:0000256" key="1">
    <source>
        <dbReference type="ARBA" id="ARBA00004127"/>
    </source>
</evidence>
<organism evidence="8 9">
    <name type="scientific">Podospora australis</name>
    <dbReference type="NCBI Taxonomy" id="1536484"/>
    <lineage>
        <taxon>Eukaryota</taxon>
        <taxon>Fungi</taxon>
        <taxon>Dikarya</taxon>
        <taxon>Ascomycota</taxon>
        <taxon>Pezizomycotina</taxon>
        <taxon>Sordariomycetes</taxon>
        <taxon>Sordariomycetidae</taxon>
        <taxon>Sordariales</taxon>
        <taxon>Podosporaceae</taxon>
        <taxon>Podospora</taxon>
    </lineage>
</organism>
<reference evidence="8" key="2">
    <citation type="submission" date="2023-05" db="EMBL/GenBank/DDBJ databases">
        <authorList>
            <consortium name="Lawrence Berkeley National Laboratory"/>
            <person name="Steindorff A."/>
            <person name="Hensen N."/>
            <person name="Bonometti L."/>
            <person name="Westerberg I."/>
            <person name="Brannstrom I.O."/>
            <person name="Guillou S."/>
            <person name="Cros-Aarteil S."/>
            <person name="Calhoun S."/>
            <person name="Haridas S."/>
            <person name="Kuo A."/>
            <person name="Mondo S."/>
            <person name="Pangilinan J."/>
            <person name="Riley R."/>
            <person name="Labutti K."/>
            <person name="Andreopoulos B."/>
            <person name="Lipzen A."/>
            <person name="Chen C."/>
            <person name="Yanf M."/>
            <person name="Daum C."/>
            <person name="Ng V."/>
            <person name="Clum A."/>
            <person name="Ohm R."/>
            <person name="Martin F."/>
            <person name="Silar P."/>
            <person name="Natvig D."/>
            <person name="Lalanne C."/>
            <person name="Gautier V."/>
            <person name="Ament-Velasquez S.L."/>
            <person name="Kruys A."/>
            <person name="Hutchinson M.I."/>
            <person name="Powell A.J."/>
            <person name="Barry K."/>
            <person name="Miller A.N."/>
            <person name="Grigoriev I.V."/>
            <person name="Debuchy R."/>
            <person name="Gladieux P."/>
            <person name="Thoren M.H."/>
            <person name="Johannesson H."/>
        </authorList>
    </citation>
    <scope>NUCLEOTIDE SEQUENCE</scope>
    <source>
        <strain evidence="8">PSN309</strain>
    </source>
</reference>
<name>A0AAN7ALA3_9PEZI</name>
<dbReference type="PANTHER" id="PTHR31851">
    <property type="entry name" value="FE(2+)/MN(2+) TRANSPORTER PCL1"/>
    <property type="match status" value="1"/>
</dbReference>
<comment type="similarity">
    <text evidence="2">Belongs to the CCC1 family.</text>
</comment>
<evidence type="ECO:0000256" key="4">
    <source>
        <dbReference type="ARBA" id="ARBA00022989"/>
    </source>
</evidence>
<reference evidence="8" key="1">
    <citation type="journal article" date="2023" name="Mol. Phylogenet. Evol.">
        <title>Genome-scale phylogeny and comparative genomics of the fungal order Sordariales.</title>
        <authorList>
            <person name="Hensen N."/>
            <person name="Bonometti L."/>
            <person name="Westerberg I."/>
            <person name="Brannstrom I.O."/>
            <person name="Guillou S."/>
            <person name="Cros-Aarteil S."/>
            <person name="Calhoun S."/>
            <person name="Haridas S."/>
            <person name="Kuo A."/>
            <person name="Mondo S."/>
            <person name="Pangilinan J."/>
            <person name="Riley R."/>
            <person name="LaButti K."/>
            <person name="Andreopoulos B."/>
            <person name="Lipzen A."/>
            <person name="Chen C."/>
            <person name="Yan M."/>
            <person name="Daum C."/>
            <person name="Ng V."/>
            <person name="Clum A."/>
            <person name="Steindorff A."/>
            <person name="Ohm R.A."/>
            <person name="Martin F."/>
            <person name="Silar P."/>
            <person name="Natvig D.O."/>
            <person name="Lalanne C."/>
            <person name="Gautier V."/>
            <person name="Ament-Velasquez S.L."/>
            <person name="Kruys A."/>
            <person name="Hutchinson M.I."/>
            <person name="Powell A.J."/>
            <person name="Barry K."/>
            <person name="Miller A.N."/>
            <person name="Grigoriev I.V."/>
            <person name="Debuchy R."/>
            <person name="Gladieux P."/>
            <person name="Hiltunen Thoren M."/>
            <person name="Johannesson H."/>
        </authorList>
    </citation>
    <scope>NUCLEOTIDE SEQUENCE</scope>
    <source>
        <strain evidence="8">PSN309</strain>
    </source>
</reference>
<keyword evidence="5 7" id="KW-0472">Membrane</keyword>
<evidence type="ECO:0000256" key="2">
    <source>
        <dbReference type="ARBA" id="ARBA00007049"/>
    </source>
</evidence>
<dbReference type="GO" id="GO:0030026">
    <property type="term" value="P:intracellular manganese ion homeostasis"/>
    <property type="evidence" value="ECO:0007669"/>
    <property type="project" value="InterPro"/>
</dbReference>
<feature type="transmembrane region" description="Helical" evidence="7">
    <location>
        <begin position="209"/>
        <end position="233"/>
    </location>
</feature>
<feature type="transmembrane region" description="Helical" evidence="7">
    <location>
        <begin position="97"/>
        <end position="122"/>
    </location>
</feature>
<evidence type="ECO:0000256" key="3">
    <source>
        <dbReference type="ARBA" id="ARBA00022692"/>
    </source>
</evidence>
<dbReference type="AlphaFoldDB" id="A0AAN7ALA3"/>
<protein>
    <submittedName>
        <fullName evidence="8">Vacuolar iron transporter 1</fullName>
    </submittedName>
</protein>
<dbReference type="Pfam" id="PF01988">
    <property type="entry name" value="VIT1"/>
    <property type="match status" value="1"/>
</dbReference>
<feature type="transmembrane region" description="Helical" evidence="7">
    <location>
        <begin position="128"/>
        <end position="151"/>
    </location>
</feature>
<comment type="caution">
    <text evidence="8">The sequence shown here is derived from an EMBL/GenBank/DDBJ whole genome shotgun (WGS) entry which is preliminary data.</text>
</comment>
<evidence type="ECO:0000313" key="8">
    <source>
        <dbReference type="EMBL" id="KAK4190884.1"/>
    </source>
</evidence>
<dbReference type="GO" id="GO:0005384">
    <property type="term" value="F:manganese ion transmembrane transporter activity"/>
    <property type="evidence" value="ECO:0007669"/>
    <property type="project" value="InterPro"/>
</dbReference>
<feature type="region of interest" description="Disordered" evidence="6">
    <location>
        <begin position="1"/>
        <end position="25"/>
    </location>
</feature>
<feature type="transmembrane region" description="Helical" evidence="7">
    <location>
        <begin position="239"/>
        <end position="264"/>
    </location>
</feature>
<evidence type="ECO:0000256" key="7">
    <source>
        <dbReference type="SAM" id="Phobius"/>
    </source>
</evidence>
<dbReference type="EMBL" id="MU864362">
    <property type="protein sequence ID" value="KAK4190884.1"/>
    <property type="molecule type" value="Genomic_DNA"/>
</dbReference>
<proteinExistence type="inferred from homology"/>
<evidence type="ECO:0000256" key="5">
    <source>
        <dbReference type="ARBA" id="ARBA00023136"/>
    </source>
</evidence>